<gene>
    <name evidence="3" type="ORF">A3F29_02170</name>
</gene>
<evidence type="ECO:0000313" key="4">
    <source>
        <dbReference type="Proteomes" id="UP000177199"/>
    </source>
</evidence>
<dbReference type="Gene3D" id="3.30.870.10">
    <property type="entry name" value="Endonuclease Chain A"/>
    <property type="match status" value="2"/>
</dbReference>
<dbReference type="SUPFAM" id="SSF56024">
    <property type="entry name" value="Phospholipase D/nuclease"/>
    <property type="match status" value="2"/>
</dbReference>
<dbReference type="GO" id="GO:0030572">
    <property type="term" value="F:phosphatidyltransferase activity"/>
    <property type="evidence" value="ECO:0007669"/>
    <property type="project" value="UniProtKB-ARBA"/>
</dbReference>
<dbReference type="PANTHER" id="PTHR21248:SF22">
    <property type="entry name" value="PHOSPHOLIPASE D"/>
    <property type="match status" value="1"/>
</dbReference>
<proteinExistence type="predicted"/>
<name>A0A1F7HIJ8_9BACT</name>
<sequence length="456" mass="52059">MGIVEGPPERSTEVFGDLLYSKRDSKHRAIKYLIAAIIPLPFAFRKEHRALPIIATSVFGAGALVNYLESQEKHDAAYSLKSQKPKPVKPKSETPKSPEQTTDGFVLQTSEEFMTDMISSIQQAKDRVWLEFMQFESGEIMSGLVDSLIAAKERGVDVRLHLDPYTLDHTRVGNRDVLRGAQIVRNQKEPQSGLDERTLLQRNRFMTRYDLDLLKKEGIVTFTERSGRLRLLKYFGGGNHRKFSVVDDVSWLGTINLTDGDVTGMENFMLRITNSQVVDVLKEIFANPQKENIAYQFLDFENSFELLIDSGKPNNSIIFEKSLEMIENAKEKIEFVTQYWPTGRLLKALKEKAKQGVEVEIVMEPMGDHRVWRYPFKIGRRSFLNSLERDPAGLKIYYADKPTHAKGLLVDGKAALFGSHNLYEPMVKAGVKEMSIYTEDPDLVTQMQERIFNHTK</sequence>
<dbReference type="PROSITE" id="PS50035">
    <property type="entry name" value="PLD"/>
    <property type="match status" value="2"/>
</dbReference>
<organism evidence="3 4">
    <name type="scientific">Candidatus Roizmanbacteria bacterium RIFCSPHIGHO2_12_FULL_33_9</name>
    <dbReference type="NCBI Taxonomy" id="1802045"/>
    <lineage>
        <taxon>Bacteria</taxon>
        <taxon>Candidatus Roizmaniibacteriota</taxon>
    </lineage>
</organism>
<accession>A0A1F7HIJ8</accession>
<dbReference type="PANTHER" id="PTHR21248">
    <property type="entry name" value="CARDIOLIPIN SYNTHASE"/>
    <property type="match status" value="1"/>
</dbReference>
<feature type="region of interest" description="Disordered" evidence="1">
    <location>
        <begin position="76"/>
        <end position="103"/>
    </location>
</feature>
<dbReference type="SMART" id="SM00155">
    <property type="entry name" value="PLDc"/>
    <property type="match status" value="2"/>
</dbReference>
<dbReference type="InterPro" id="IPR025202">
    <property type="entry name" value="PLD-like_dom"/>
</dbReference>
<dbReference type="Pfam" id="PF13091">
    <property type="entry name" value="PLDc_2"/>
    <property type="match status" value="2"/>
</dbReference>
<reference evidence="3 4" key="1">
    <citation type="journal article" date="2016" name="Nat. Commun.">
        <title>Thousands of microbial genomes shed light on interconnected biogeochemical processes in an aquifer system.</title>
        <authorList>
            <person name="Anantharaman K."/>
            <person name="Brown C.T."/>
            <person name="Hug L.A."/>
            <person name="Sharon I."/>
            <person name="Castelle C.J."/>
            <person name="Probst A.J."/>
            <person name="Thomas B.C."/>
            <person name="Singh A."/>
            <person name="Wilkins M.J."/>
            <person name="Karaoz U."/>
            <person name="Brodie E.L."/>
            <person name="Williams K.H."/>
            <person name="Hubbard S.S."/>
            <person name="Banfield J.F."/>
        </authorList>
    </citation>
    <scope>NUCLEOTIDE SEQUENCE [LARGE SCALE GENOMIC DNA]</scope>
</reference>
<dbReference type="AlphaFoldDB" id="A0A1F7HIJ8"/>
<evidence type="ECO:0000313" key="3">
    <source>
        <dbReference type="EMBL" id="OGK31057.1"/>
    </source>
</evidence>
<evidence type="ECO:0000259" key="2">
    <source>
        <dbReference type="PROSITE" id="PS50035"/>
    </source>
</evidence>
<dbReference type="EMBL" id="MFZV01000028">
    <property type="protein sequence ID" value="OGK31057.1"/>
    <property type="molecule type" value="Genomic_DNA"/>
</dbReference>
<dbReference type="InterPro" id="IPR001736">
    <property type="entry name" value="PLipase_D/transphosphatidylase"/>
</dbReference>
<dbReference type="Proteomes" id="UP000177199">
    <property type="component" value="Unassembled WGS sequence"/>
</dbReference>
<evidence type="ECO:0000256" key="1">
    <source>
        <dbReference type="SAM" id="MobiDB-lite"/>
    </source>
</evidence>
<dbReference type="GO" id="GO:0032049">
    <property type="term" value="P:cardiolipin biosynthetic process"/>
    <property type="evidence" value="ECO:0007669"/>
    <property type="project" value="UniProtKB-ARBA"/>
</dbReference>
<feature type="domain" description="PLD phosphodiesterase" evidence="2">
    <location>
        <begin position="235"/>
        <end position="261"/>
    </location>
</feature>
<comment type="caution">
    <text evidence="3">The sequence shown here is derived from an EMBL/GenBank/DDBJ whole genome shotgun (WGS) entry which is preliminary data.</text>
</comment>
<feature type="domain" description="PLD phosphodiesterase" evidence="2">
    <location>
        <begin position="399"/>
        <end position="426"/>
    </location>
</feature>
<protein>
    <recommendedName>
        <fullName evidence="2">PLD phosphodiesterase domain-containing protein</fullName>
    </recommendedName>
</protein>